<comment type="subcellular location">
    <subcellularLocation>
        <location evidence="1">Cell membrane</location>
        <topology evidence="1">Multi-pass membrane protein</topology>
    </subcellularLocation>
</comment>
<sequence length="947" mass="107665">MAIFKLIFRKMLNNRWLTGSLFLGLIITVSLVSSIPTYTSSILQKMLISELEDYQIRTNQFPGEFTFTDTFANIKNGGETLQDIEKVKKDIIQEVGLPILTEVDTLATSPFKVSYVEERQSKPPQAGKLLTLTNLEDHINLIDGKYPEPEPVDGIFEVLVSEAALKKREIVLGTEFYLQEKDVQFHIKPVGVFQPVGDSPYWSMLEDNYSEDFILHEDLFRKVIMDENEKLLGISQFRTAFDYYEIKEDDIPRMLGLESRLRSEINQVKNDSVLFRFPIKDILRSYANKGEQLTIMLWSLNVPVLIMLAVYLYMISKLIIDRQLTEISVLASRGASRWQILGIYFIEILTLSILAFFIGPYLGLQLCKVLGASNGFLEFVQRSSLPIELTSKAYVYAFFALLASIVMIMIPVYRASGQSIVSHKQESARKFGKQNWYTITFELLLFGISIYGLMNFNRRQQDLLAINGNPSDLMIDPILFFIPALFIIGLGLIILRIYPFVLMLIYKLGAKFWPVSLYSTFLQVSRSARQYQFLMLFLIMTIGIGVFSASAARTINSNLEEQIYYEYGADVKVSVRWKSTAPPSMYAGGQPGQQGQQNNAISERVVYTEPSFEPFTQIPEVEQTAKVFQKEGVTVTMLSNNRTMSYASLMGIESKDFGEVNWFKDSLLQHHWYEYLNLLAKEPSAVIISREVARSLNAKEGDYIKLRWDGLDGADFVVYGIVDYWPTFNPLKKVPESNNNAALVVANLPYIQNMISLEPYDVWMKLKPDVTREQFYESITDKGLPIYSIDDMYPKLIDLKNSALLLGLNGTMTLGFLISLMISFIGFILYWILTIKSRTLQYGIYRAMGIPMPKLISILVSEQVLTSGIACMLGVTIGSITSLLYVPLFKLSFNVQEMMPPFAVISDASDEMKIYMFVIIMLVLGSSILIGFLRSIKIDQAIKLGED</sequence>
<feature type="transmembrane region" description="Helical" evidence="7">
    <location>
        <begin position="436"/>
        <end position="454"/>
    </location>
</feature>
<evidence type="ECO:0000256" key="1">
    <source>
        <dbReference type="ARBA" id="ARBA00004651"/>
    </source>
</evidence>
<feature type="transmembrane region" description="Helical" evidence="7">
    <location>
        <begin position="914"/>
        <end position="933"/>
    </location>
</feature>
<evidence type="ECO:0000259" key="8">
    <source>
        <dbReference type="Pfam" id="PF02687"/>
    </source>
</evidence>
<keyword evidence="2" id="KW-1003">Cell membrane</keyword>
<dbReference type="EMBL" id="JBHSMC010000008">
    <property type="protein sequence ID" value="MFC5464517.1"/>
    <property type="molecule type" value="Genomic_DNA"/>
</dbReference>
<dbReference type="RefSeq" id="WP_382349466.1">
    <property type="nucleotide sequence ID" value="NZ_JBHSMC010000008.1"/>
</dbReference>
<feature type="transmembrane region" description="Helical" evidence="7">
    <location>
        <begin position="533"/>
        <end position="552"/>
    </location>
</feature>
<reference evidence="11" key="1">
    <citation type="journal article" date="2019" name="Int. J. Syst. Evol. Microbiol.">
        <title>The Global Catalogue of Microorganisms (GCM) 10K type strain sequencing project: providing services to taxonomists for standard genome sequencing and annotation.</title>
        <authorList>
            <consortium name="The Broad Institute Genomics Platform"/>
            <consortium name="The Broad Institute Genome Sequencing Center for Infectious Disease"/>
            <person name="Wu L."/>
            <person name="Ma J."/>
        </authorList>
    </citation>
    <scope>NUCLEOTIDE SEQUENCE [LARGE SCALE GENOMIC DNA]</scope>
    <source>
        <strain evidence="11">CGMCC 1.12237</strain>
    </source>
</reference>
<feature type="transmembrane region" description="Helical" evidence="7">
    <location>
        <begin position="393"/>
        <end position="415"/>
    </location>
</feature>
<evidence type="ECO:0000256" key="4">
    <source>
        <dbReference type="ARBA" id="ARBA00022989"/>
    </source>
</evidence>
<keyword evidence="4 7" id="KW-1133">Transmembrane helix</keyword>
<feature type="transmembrane region" description="Helical" evidence="7">
    <location>
        <begin position="295"/>
        <end position="320"/>
    </location>
</feature>
<feature type="transmembrane region" description="Helical" evidence="7">
    <location>
        <begin position="814"/>
        <end position="834"/>
    </location>
</feature>
<dbReference type="InterPro" id="IPR025857">
    <property type="entry name" value="MacB_PCD"/>
</dbReference>
<dbReference type="Pfam" id="PF12704">
    <property type="entry name" value="MacB_PCD"/>
    <property type="match status" value="1"/>
</dbReference>
<feature type="domain" description="ABC3 transporter permease C-terminal" evidence="8">
    <location>
        <begin position="305"/>
        <end position="419"/>
    </location>
</feature>
<gene>
    <name evidence="10" type="ORF">ACFPM4_07105</name>
</gene>
<dbReference type="PANTHER" id="PTHR30572">
    <property type="entry name" value="MEMBRANE COMPONENT OF TRANSPORTER-RELATED"/>
    <property type="match status" value="1"/>
</dbReference>
<dbReference type="InterPro" id="IPR003838">
    <property type="entry name" value="ABC3_permease_C"/>
</dbReference>
<evidence type="ECO:0000313" key="11">
    <source>
        <dbReference type="Proteomes" id="UP001596147"/>
    </source>
</evidence>
<feature type="transmembrane region" description="Helical" evidence="7">
    <location>
        <begin position="474"/>
        <end position="498"/>
    </location>
</feature>
<feature type="transmembrane region" description="Helical" evidence="7">
    <location>
        <begin position="855"/>
        <end position="888"/>
    </location>
</feature>
<evidence type="ECO:0000256" key="2">
    <source>
        <dbReference type="ARBA" id="ARBA00022475"/>
    </source>
</evidence>
<evidence type="ECO:0000256" key="6">
    <source>
        <dbReference type="ARBA" id="ARBA00038076"/>
    </source>
</evidence>
<comment type="caution">
    <text evidence="10">The sequence shown here is derived from an EMBL/GenBank/DDBJ whole genome shotgun (WGS) entry which is preliminary data.</text>
</comment>
<feature type="transmembrane region" description="Helical" evidence="7">
    <location>
        <begin position="341"/>
        <end position="362"/>
    </location>
</feature>
<evidence type="ECO:0000256" key="3">
    <source>
        <dbReference type="ARBA" id="ARBA00022692"/>
    </source>
</evidence>
<comment type="similarity">
    <text evidence="6">Belongs to the ABC-4 integral membrane protein family.</text>
</comment>
<name>A0ABW0LHP7_9BACI</name>
<keyword evidence="11" id="KW-1185">Reference proteome</keyword>
<evidence type="ECO:0000256" key="7">
    <source>
        <dbReference type="SAM" id="Phobius"/>
    </source>
</evidence>
<dbReference type="Proteomes" id="UP001596147">
    <property type="component" value="Unassembled WGS sequence"/>
</dbReference>
<protein>
    <submittedName>
        <fullName evidence="10">FtsX-like permease family protein</fullName>
    </submittedName>
</protein>
<dbReference type="InterPro" id="IPR050250">
    <property type="entry name" value="Macrolide_Exporter_MacB"/>
</dbReference>
<proteinExistence type="inferred from homology"/>
<dbReference type="PANTHER" id="PTHR30572:SF4">
    <property type="entry name" value="ABC TRANSPORTER PERMEASE YTRF"/>
    <property type="match status" value="1"/>
</dbReference>
<dbReference type="Pfam" id="PF02687">
    <property type="entry name" value="FtsX"/>
    <property type="match status" value="1"/>
</dbReference>
<feature type="domain" description="MacB-like periplasmic core" evidence="9">
    <location>
        <begin position="539"/>
        <end position="781"/>
    </location>
</feature>
<keyword evidence="5 7" id="KW-0472">Membrane</keyword>
<accession>A0ABW0LHP7</accession>
<evidence type="ECO:0000259" key="9">
    <source>
        <dbReference type="Pfam" id="PF12704"/>
    </source>
</evidence>
<evidence type="ECO:0000313" key="10">
    <source>
        <dbReference type="EMBL" id="MFC5464517.1"/>
    </source>
</evidence>
<organism evidence="10 11">
    <name type="scientific">Lederbergia graminis</name>
    <dbReference type="NCBI Taxonomy" id="735518"/>
    <lineage>
        <taxon>Bacteria</taxon>
        <taxon>Bacillati</taxon>
        <taxon>Bacillota</taxon>
        <taxon>Bacilli</taxon>
        <taxon>Bacillales</taxon>
        <taxon>Bacillaceae</taxon>
        <taxon>Lederbergia</taxon>
    </lineage>
</organism>
<keyword evidence="3 7" id="KW-0812">Transmembrane</keyword>
<evidence type="ECO:0000256" key="5">
    <source>
        <dbReference type="ARBA" id="ARBA00023136"/>
    </source>
</evidence>